<dbReference type="InterPro" id="IPR048295">
    <property type="entry name" value="DUF4785_C"/>
</dbReference>
<evidence type="ECO:0000256" key="1">
    <source>
        <dbReference type="SAM" id="SignalP"/>
    </source>
</evidence>
<dbReference type="EMBL" id="JBBDHC010000008">
    <property type="protein sequence ID" value="MEJ1249457.1"/>
    <property type="molecule type" value="Genomic_DNA"/>
</dbReference>
<feature type="signal peptide" evidence="1">
    <location>
        <begin position="1"/>
        <end position="18"/>
    </location>
</feature>
<dbReference type="Pfam" id="PF20943">
    <property type="entry name" value="DUF4785_3rd"/>
    <property type="match status" value="1"/>
</dbReference>
<evidence type="ECO:0000313" key="5">
    <source>
        <dbReference type="Proteomes" id="UP001364472"/>
    </source>
</evidence>
<dbReference type="Pfam" id="PF16024">
    <property type="entry name" value="DUF4785_1st"/>
    <property type="match status" value="1"/>
</dbReference>
<feature type="domain" description="DUF4785" evidence="3">
    <location>
        <begin position="295"/>
        <end position="400"/>
    </location>
</feature>
<protein>
    <submittedName>
        <fullName evidence="4">DUF4785 domain-containing protein</fullName>
    </submittedName>
</protein>
<dbReference type="Gene3D" id="2.60.40.3870">
    <property type="entry name" value="Uncharacterised protein PF16024, DUF4785"/>
    <property type="match status" value="1"/>
</dbReference>
<feature type="domain" description="DUF4785" evidence="2">
    <location>
        <begin position="48"/>
        <end position="185"/>
    </location>
</feature>
<dbReference type="Gene3D" id="2.60.120.1370">
    <property type="match status" value="1"/>
</dbReference>
<organism evidence="4 5">
    <name type="scientific">Denitratimonas tolerans</name>
    <dbReference type="NCBI Taxonomy" id="1338420"/>
    <lineage>
        <taxon>Bacteria</taxon>
        <taxon>Pseudomonadati</taxon>
        <taxon>Pseudomonadota</taxon>
        <taxon>Gammaproteobacteria</taxon>
        <taxon>Lysobacterales</taxon>
        <taxon>Lysobacteraceae</taxon>
        <taxon>Denitratimonas</taxon>
    </lineage>
</organism>
<evidence type="ECO:0000259" key="3">
    <source>
        <dbReference type="Pfam" id="PF20943"/>
    </source>
</evidence>
<keyword evidence="1" id="KW-0732">Signal</keyword>
<proteinExistence type="predicted"/>
<dbReference type="RefSeq" id="WP_337335173.1">
    <property type="nucleotide sequence ID" value="NZ_JBBDHC010000008.1"/>
</dbReference>
<evidence type="ECO:0000313" key="4">
    <source>
        <dbReference type="EMBL" id="MEJ1249457.1"/>
    </source>
</evidence>
<evidence type="ECO:0000259" key="2">
    <source>
        <dbReference type="Pfam" id="PF16024"/>
    </source>
</evidence>
<name>A0AAW9R4Z9_9GAMM</name>
<keyword evidence="5" id="KW-1185">Reference proteome</keyword>
<reference evidence="4 5" key="1">
    <citation type="journal article" date="2016" name="Antonie Van Leeuwenhoek">
        <title>Denitratimonas tolerans gen. nov., sp. nov., a denitrifying bacterium isolated from a bioreactor for tannery wastewater treatment.</title>
        <authorList>
            <person name="Han S.I."/>
            <person name="Kim J.O."/>
            <person name="Lee Y.R."/>
            <person name="Ekpeghere K.I."/>
            <person name="Koh S.C."/>
            <person name="Whang K.S."/>
        </authorList>
    </citation>
    <scope>NUCLEOTIDE SEQUENCE [LARGE SCALE GENOMIC DNA]</scope>
    <source>
        <strain evidence="4 5">KACC 17565</strain>
    </source>
</reference>
<feature type="chain" id="PRO_5043712674" evidence="1">
    <location>
        <begin position="19"/>
        <end position="405"/>
    </location>
</feature>
<gene>
    <name evidence="4" type="ORF">WB794_07200</name>
</gene>
<comment type="caution">
    <text evidence="4">The sequence shown here is derived from an EMBL/GenBank/DDBJ whole genome shotgun (WGS) entry which is preliminary data.</text>
</comment>
<dbReference type="Proteomes" id="UP001364472">
    <property type="component" value="Unassembled WGS sequence"/>
</dbReference>
<sequence length="405" mass="42582">MKLSLLAAAITLAGAAHAETLQLKRSAGDLIPSSLIMAKAASAPVTGETKAVHFAWALDADDALSASEPFRAESREFWTQLDAAKAKQGWGFVPTADGALVRISLQGASKNRSLRAADVQLRVDGEVRDSASVIEHLAADADLKAVGAQFSDGTLVFQLAPGLAGKRVDVALPKSAAGALMHVLEPNSTVTMTLSANAVQAMPGQRIALDARFLDQSKARSAKKVAGLITAPDGRSFDLEFRLDKAGNAVTHFDIPADAGGGLEPWEVHAFGSTQQAKNTVLRDARTAVMVSLPTARFTGEAEVLRRDGGVVFQVPVETAAAGRYELRGTLYGSDPSGELKPMAIAHGAQVVSAGSGVLELRFTPDVMNPALSAPYALRDLNLSDQSRMSLSEQRREALDIAVLP</sequence>
<dbReference type="AlphaFoldDB" id="A0AAW9R4Z9"/>
<dbReference type="InterPro" id="IPR031979">
    <property type="entry name" value="DUF4785_N"/>
</dbReference>
<accession>A0AAW9R4Z9</accession>